<evidence type="ECO:0000256" key="1">
    <source>
        <dbReference type="ARBA" id="ARBA00004651"/>
    </source>
</evidence>
<dbReference type="GO" id="GO:0140359">
    <property type="term" value="F:ABC-type transporter activity"/>
    <property type="evidence" value="ECO:0007669"/>
    <property type="project" value="InterPro"/>
</dbReference>
<evidence type="ECO:0000259" key="9">
    <source>
        <dbReference type="PROSITE" id="PS51012"/>
    </source>
</evidence>
<evidence type="ECO:0000256" key="4">
    <source>
        <dbReference type="ARBA" id="ARBA00022475"/>
    </source>
</evidence>
<keyword evidence="4" id="KW-1003">Cell membrane</keyword>
<feature type="transmembrane region" description="Helical" evidence="8">
    <location>
        <begin position="222"/>
        <end position="246"/>
    </location>
</feature>
<evidence type="ECO:0000256" key="6">
    <source>
        <dbReference type="ARBA" id="ARBA00022989"/>
    </source>
</evidence>
<dbReference type="InterPro" id="IPR051449">
    <property type="entry name" value="ABC-2_transporter_component"/>
</dbReference>
<accession>A0A1I3BBI6</accession>
<dbReference type="Gene3D" id="3.40.1710.10">
    <property type="entry name" value="abc type-2 transporter like domain"/>
    <property type="match status" value="1"/>
</dbReference>
<dbReference type="Proteomes" id="UP000199518">
    <property type="component" value="Unassembled WGS sequence"/>
</dbReference>
<proteinExistence type="inferred from homology"/>
<evidence type="ECO:0000256" key="7">
    <source>
        <dbReference type="ARBA" id="ARBA00023136"/>
    </source>
</evidence>
<comment type="similarity">
    <text evidence="2">Belongs to the ABC-2 integral membrane protein family.</text>
</comment>
<dbReference type="PANTHER" id="PTHR30294">
    <property type="entry name" value="MEMBRANE COMPONENT OF ABC TRANSPORTER YHHJ-RELATED"/>
    <property type="match status" value="1"/>
</dbReference>
<organism evidence="10 11">
    <name type="scientific">Planctomicrobium piriforme</name>
    <dbReference type="NCBI Taxonomy" id="1576369"/>
    <lineage>
        <taxon>Bacteria</taxon>
        <taxon>Pseudomonadati</taxon>
        <taxon>Planctomycetota</taxon>
        <taxon>Planctomycetia</taxon>
        <taxon>Planctomycetales</taxon>
        <taxon>Planctomycetaceae</taxon>
        <taxon>Planctomicrobium</taxon>
    </lineage>
</organism>
<evidence type="ECO:0000256" key="8">
    <source>
        <dbReference type="SAM" id="Phobius"/>
    </source>
</evidence>
<feature type="transmembrane region" description="Helical" evidence="8">
    <location>
        <begin position="286"/>
        <end position="304"/>
    </location>
</feature>
<dbReference type="STRING" id="1576369.SAMN05421753_101357"/>
<dbReference type="GO" id="GO:0005886">
    <property type="term" value="C:plasma membrane"/>
    <property type="evidence" value="ECO:0007669"/>
    <property type="project" value="UniProtKB-SubCell"/>
</dbReference>
<comment type="subcellular location">
    <subcellularLocation>
        <location evidence="1">Cell membrane</location>
        <topology evidence="1">Multi-pass membrane protein</topology>
    </subcellularLocation>
</comment>
<evidence type="ECO:0000313" key="11">
    <source>
        <dbReference type="Proteomes" id="UP000199518"/>
    </source>
</evidence>
<feature type="transmembrane region" description="Helical" evidence="8">
    <location>
        <begin position="25"/>
        <end position="42"/>
    </location>
</feature>
<name>A0A1I3BBI6_9PLAN</name>
<keyword evidence="5 8" id="KW-0812">Transmembrane</keyword>
<keyword evidence="11" id="KW-1185">Reference proteome</keyword>
<evidence type="ECO:0000313" key="10">
    <source>
        <dbReference type="EMBL" id="SFH59612.1"/>
    </source>
</evidence>
<feature type="transmembrane region" description="Helical" evidence="8">
    <location>
        <begin position="181"/>
        <end position="201"/>
    </location>
</feature>
<dbReference type="InterPro" id="IPR013525">
    <property type="entry name" value="ABC2_TM"/>
</dbReference>
<reference evidence="11" key="1">
    <citation type="submission" date="2016-10" db="EMBL/GenBank/DDBJ databases">
        <authorList>
            <person name="Varghese N."/>
            <person name="Submissions S."/>
        </authorList>
    </citation>
    <scope>NUCLEOTIDE SEQUENCE [LARGE SCALE GENOMIC DNA]</scope>
    <source>
        <strain evidence="11">DSM 26348</strain>
    </source>
</reference>
<keyword evidence="6 8" id="KW-1133">Transmembrane helix</keyword>
<gene>
    <name evidence="10" type="ORF">SAMN05421753_101357</name>
</gene>
<keyword evidence="7 8" id="KW-0472">Membrane</keyword>
<dbReference type="OrthoDB" id="9776218at2"/>
<evidence type="ECO:0000256" key="2">
    <source>
        <dbReference type="ARBA" id="ARBA00007783"/>
    </source>
</evidence>
<dbReference type="EMBL" id="FOQD01000001">
    <property type="protein sequence ID" value="SFH59612.1"/>
    <property type="molecule type" value="Genomic_DNA"/>
</dbReference>
<feature type="transmembrane region" description="Helical" evidence="8">
    <location>
        <begin position="350"/>
        <end position="368"/>
    </location>
</feature>
<dbReference type="PANTHER" id="PTHR30294:SF47">
    <property type="entry name" value="INNER MEMBRANE TRANSPORT PERMEASE YHHJ"/>
    <property type="match status" value="1"/>
</dbReference>
<dbReference type="Pfam" id="PF12698">
    <property type="entry name" value="ABC2_membrane_3"/>
    <property type="match status" value="1"/>
</dbReference>
<dbReference type="RefSeq" id="WP_092047362.1">
    <property type="nucleotide sequence ID" value="NZ_FOQD01000001.1"/>
</dbReference>
<dbReference type="AlphaFoldDB" id="A0A1I3BBI6"/>
<evidence type="ECO:0000256" key="5">
    <source>
        <dbReference type="ARBA" id="ARBA00022692"/>
    </source>
</evidence>
<dbReference type="PROSITE" id="PS51012">
    <property type="entry name" value="ABC_TM2"/>
    <property type="match status" value="1"/>
</dbReference>
<sequence>MNSTSLLNIFWLSLKELRSLASDKVMLLFVIYAFTAAIYVQATGTSSEVNNASIAFVDEDGSALSKELINAFYPPRFQQPQTINAEDVEDAMDEGRFMFVVAIPPRFELDLVAGREARIQLNIDATAMQQAGVGSGYIKNILNDRVASFLSRTDQTRRSPINLVIRKLFNPNGISSWRTSVVAIINQITLLTVVLTGAAVLREREHGTLEHLLVMPLSAFEIAMAKVLANGLVILIATIAAMFLIVRWALQVPFAGSVPLWLAGVVLYLFFATALGIFLGTISRTMAQFSLLIILVVIVLQLLSGGSTPVESQPTWLQYLTFLLPSRHFVSFSQIIIFRGGGLSAVWPQFLTVGGIGLVFFIYSLTLFHKSIAVSK</sequence>
<dbReference type="InterPro" id="IPR047817">
    <property type="entry name" value="ABC2_TM_bact-type"/>
</dbReference>
<evidence type="ECO:0000256" key="3">
    <source>
        <dbReference type="ARBA" id="ARBA00022448"/>
    </source>
</evidence>
<feature type="transmembrane region" description="Helical" evidence="8">
    <location>
        <begin position="258"/>
        <end position="279"/>
    </location>
</feature>
<keyword evidence="3" id="KW-0813">Transport</keyword>
<feature type="domain" description="ABC transmembrane type-2" evidence="9">
    <location>
        <begin position="135"/>
        <end position="371"/>
    </location>
</feature>
<protein>
    <submittedName>
        <fullName evidence="10">ABC-2 type transport system permease protein</fullName>
    </submittedName>
</protein>